<keyword evidence="3" id="KW-1185">Reference proteome</keyword>
<dbReference type="Pfam" id="PF09346">
    <property type="entry name" value="SMI1_KNR4"/>
    <property type="match status" value="1"/>
</dbReference>
<dbReference type="InterPro" id="IPR037883">
    <property type="entry name" value="Knr4/Smi1-like_sf"/>
</dbReference>
<dbReference type="Proteomes" id="UP001258315">
    <property type="component" value="Unassembled WGS sequence"/>
</dbReference>
<reference evidence="3" key="1">
    <citation type="submission" date="2023-07" db="EMBL/GenBank/DDBJ databases">
        <title>Functional and genomic diversity of the sorghum phyllosphere microbiome.</title>
        <authorList>
            <person name="Shade A."/>
        </authorList>
    </citation>
    <scope>NUCLEOTIDE SEQUENCE [LARGE SCALE GENOMIC DNA]</scope>
    <source>
        <strain evidence="3">SORGH_AS_0422</strain>
    </source>
</reference>
<name>A0ABU3GQN8_9SPHI</name>
<dbReference type="RefSeq" id="WP_311948262.1">
    <property type="nucleotide sequence ID" value="NZ_JAVLVU010000001.1"/>
</dbReference>
<evidence type="ECO:0000313" key="3">
    <source>
        <dbReference type="Proteomes" id="UP001258315"/>
    </source>
</evidence>
<dbReference type="EMBL" id="JAVLVU010000001">
    <property type="protein sequence ID" value="MDT3402105.1"/>
    <property type="molecule type" value="Genomic_DNA"/>
</dbReference>
<accession>A0ABU3GQN8</accession>
<comment type="caution">
    <text evidence="2">The sequence shown here is derived from an EMBL/GenBank/DDBJ whole genome shotgun (WGS) entry which is preliminary data.</text>
</comment>
<feature type="domain" description="Knr4/Smi1-like" evidence="1">
    <location>
        <begin position="35"/>
        <end position="160"/>
    </location>
</feature>
<proteinExistence type="predicted"/>
<dbReference type="InterPro" id="IPR018958">
    <property type="entry name" value="Knr4/Smi1-like_dom"/>
</dbReference>
<protein>
    <submittedName>
        <fullName evidence="2">Cell wall assembly regulator SMI1</fullName>
    </submittedName>
</protein>
<gene>
    <name evidence="2" type="ORF">QE417_001177</name>
</gene>
<sequence length="169" mass="19357">MNISQLKEISAIAIQHNPDHFTDEQRKLGWLGYQPATTEAIEAAEQKLGVALPGDYKQFLLITNGFFTTSDSTELTFAPVEEIDYLKNIDDFIVEVWSDPAIIDVGEQLIRSIIIGGINDEQYFLLIPNDNESIEWTYWKFASWIPGAHPYKNLDDYFTSTLEFLKKEC</sequence>
<evidence type="ECO:0000313" key="2">
    <source>
        <dbReference type="EMBL" id="MDT3402105.1"/>
    </source>
</evidence>
<organism evidence="2 3">
    <name type="scientific">Mucilaginibacter terrae</name>
    <dbReference type="NCBI Taxonomy" id="1955052"/>
    <lineage>
        <taxon>Bacteria</taxon>
        <taxon>Pseudomonadati</taxon>
        <taxon>Bacteroidota</taxon>
        <taxon>Sphingobacteriia</taxon>
        <taxon>Sphingobacteriales</taxon>
        <taxon>Sphingobacteriaceae</taxon>
        <taxon>Mucilaginibacter</taxon>
    </lineage>
</organism>
<dbReference type="SUPFAM" id="SSF160631">
    <property type="entry name" value="SMI1/KNR4-like"/>
    <property type="match status" value="1"/>
</dbReference>
<evidence type="ECO:0000259" key="1">
    <source>
        <dbReference type="SMART" id="SM00860"/>
    </source>
</evidence>
<dbReference type="Gene3D" id="3.40.1580.10">
    <property type="entry name" value="SMI1/KNR4-like"/>
    <property type="match status" value="1"/>
</dbReference>
<dbReference type="SMART" id="SM00860">
    <property type="entry name" value="SMI1_KNR4"/>
    <property type="match status" value="1"/>
</dbReference>